<comment type="caution">
    <text evidence="1">The sequence shown here is derived from an EMBL/GenBank/DDBJ whole genome shotgun (WGS) entry which is preliminary data.</text>
</comment>
<name>A0A5B7IK77_PORTR</name>
<protein>
    <submittedName>
        <fullName evidence="1">Uncharacterized protein</fullName>
    </submittedName>
</protein>
<organism evidence="1 2">
    <name type="scientific">Portunus trituberculatus</name>
    <name type="common">Swimming crab</name>
    <name type="synonym">Neptunus trituberculatus</name>
    <dbReference type="NCBI Taxonomy" id="210409"/>
    <lineage>
        <taxon>Eukaryota</taxon>
        <taxon>Metazoa</taxon>
        <taxon>Ecdysozoa</taxon>
        <taxon>Arthropoda</taxon>
        <taxon>Crustacea</taxon>
        <taxon>Multicrustacea</taxon>
        <taxon>Malacostraca</taxon>
        <taxon>Eumalacostraca</taxon>
        <taxon>Eucarida</taxon>
        <taxon>Decapoda</taxon>
        <taxon>Pleocyemata</taxon>
        <taxon>Brachyura</taxon>
        <taxon>Eubrachyura</taxon>
        <taxon>Portunoidea</taxon>
        <taxon>Portunidae</taxon>
        <taxon>Portuninae</taxon>
        <taxon>Portunus</taxon>
    </lineage>
</organism>
<gene>
    <name evidence="1" type="ORF">E2C01_077415</name>
</gene>
<evidence type="ECO:0000313" key="1">
    <source>
        <dbReference type="EMBL" id="MPC82733.1"/>
    </source>
</evidence>
<keyword evidence="2" id="KW-1185">Reference proteome</keyword>
<evidence type="ECO:0000313" key="2">
    <source>
        <dbReference type="Proteomes" id="UP000324222"/>
    </source>
</evidence>
<sequence>MLSPALDLVIRARVIQRLSYVIARSELLASARKDSLCEENYSVFIRAAAATRPAIVAEVPRPVSSPPPAASCLHSCLPLRLRVW</sequence>
<dbReference type="AlphaFoldDB" id="A0A5B7IK77"/>
<accession>A0A5B7IK77</accession>
<dbReference type="Proteomes" id="UP000324222">
    <property type="component" value="Unassembled WGS sequence"/>
</dbReference>
<dbReference type="EMBL" id="VSRR010060570">
    <property type="protein sequence ID" value="MPC82733.1"/>
    <property type="molecule type" value="Genomic_DNA"/>
</dbReference>
<proteinExistence type="predicted"/>
<reference evidence="1 2" key="1">
    <citation type="submission" date="2019-05" db="EMBL/GenBank/DDBJ databases">
        <title>Another draft genome of Portunus trituberculatus and its Hox gene families provides insights of decapod evolution.</title>
        <authorList>
            <person name="Jeong J.-H."/>
            <person name="Song I."/>
            <person name="Kim S."/>
            <person name="Choi T."/>
            <person name="Kim D."/>
            <person name="Ryu S."/>
            <person name="Kim W."/>
        </authorList>
    </citation>
    <scope>NUCLEOTIDE SEQUENCE [LARGE SCALE GENOMIC DNA]</scope>
    <source>
        <tissue evidence="1">Muscle</tissue>
    </source>
</reference>